<dbReference type="EMBL" id="AAXW01000005">
    <property type="protein sequence ID" value="EAZ92641.1"/>
    <property type="molecule type" value="Genomic_DNA"/>
</dbReference>
<organism evidence="1 2">
    <name type="scientific">Crocosphaera chwakensis CCY0110</name>
    <dbReference type="NCBI Taxonomy" id="391612"/>
    <lineage>
        <taxon>Bacteria</taxon>
        <taxon>Bacillati</taxon>
        <taxon>Cyanobacteriota</taxon>
        <taxon>Cyanophyceae</taxon>
        <taxon>Oscillatoriophycideae</taxon>
        <taxon>Chroococcales</taxon>
        <taxon>Aphanothecaceae</taxon>
        <taxon>Crocosphaera</taxon>
        <taxon>Crocosphaera chwakensis</taxon>
    </lineage>
</organism>
<protein>
    <submittedName>
        <fullName evidence="1">Uncharacterized protein</fullName>
    </submittedName>
</protein>
<gene>
    <name evidence="1" type="ORF">CY0110_23781</name>
</gene>
<reference evidence="1 2" key="1">
    <citation type="submission" date="2007-03" db="EMBL/GenBank/DDBJ databases">
        <authorList>
            <person name="Stal L."/>
            <person name="Ferriera S."/>
            <person name="Johnson J."/>
            <person name="Kravitz S."/>
            <person name="Beeson K."/>
            <person name="Sutton G."/>
            <person name="Rogers Y.-H."/>
            <person name="Friedman R."/>
            <person name="Frazier M."/>
            <person name="Venter J.C."/>
        </authorList>
    </citation>
    <scope>NUCLEOTIDE SEQUENCE [LARGE SCALE GENOMIC DNA]</scope>
    <source>
        <strain evidence="1 2">CCY0110</strain>
    </source>
</reference>
<evidence type="ECO:0000313" key="2">
    <source>
        <dbReference type="Proteomes" id="UP000003781"/>
    </source>
</evidence>
<dbReference type="AlphaFoldDB" id="A3ILJ0"/>
<name>A3ILJ0_9CHRO</name>
<keyword evidence="2" id="KW-1185">Reference proteome</keyword>
<dbReference type="Proteomes" id="UP000003781">
    <property type="component" value="Unassembled WGS sequence"/>
</dbReference>
<comment type="caution">
    <text evidence="1">The sequence shown here is derived from an EMBL/GenBank/DDBJ whole genome shotgun (WGS) entry which is preliminary data.</text>
</comment>
<dbReference type="eggNOG" id="ENOG5034BHP">
    <property type="taxonomic scope" value="Bacteria"/>
</dbReference>
<evidence type="ECO:0000313" key="1">
    <source>
        <dbReference type="EMBL" id="EAZ92641.1"/>
    </source>
</evidence>
<proteinExistence type="predicted"/>
<dbReference type="RefSeq" id="WP_008274209.1">
    <property type="nucleotide sequence ID" value="NZ_AAXW01000005.1"/>
</dbReference>
<sequence length="142" mass="15361">MSELSPQNRSVSIGGNVTGANIITGDSNKVSLDYQSVPVPEPQSVDIQSTLMTIRDILAQLDTSDRRKIENAIADAEEELQKPQPDKDEVGQALERAVKYAEKANGFAEAITKLKPHLTSAVGWLGKNWASILTKVGLTAIF</sequence>
<accession>A3ILJ0</accession>